<dbReference type="GO" id="GO:0004519">
    <property type="term" value="F:endonuclease activity"/>
    <property type="evidence" value="ECO:0007669"/>
    <property type="project" value="UniProtKB-KW"/>
</dbReference>
<name>X5DTJ2_9BACT</name>
<dbReference type="PANTHER" id="PTHR38590">
    <property type="entry name" value="BLL0828 PROTEIN"/>
    <property type="match status" value="1"/>
</dbReference>
<reference evidence="3 5" key="2">
    <citation type="submission" date="2016-10" db="EMBL/GenBank/DDBJ databases">
        <authorList>
            <person name="de Groot N.N."/>
        </authorList>
    </citation>
    <scope>NUCLEOTIDE SEQUENCE [LARGE SCALE GENOMIC DNA]</scope>
    <source>
        <strain evidence="3 5">DSM 25947</strain>
    </source>
</reference>
<sequence>MLYEHIKQTTRNLRGNATSAEKKLWRYLRRKQLCGRKFLRQHAIVYESVGDEHFFFVPDFYCFKENMAIELDGEIHKFNKKRDERRDEILKNMGIKILRFKNEDLDDIDSVLQKISTEFTD</sequence>
<dbReference type="Proteomes" id="UP000181981">
    <property type="component" value="Unassembled WGS sequence"/>
</dbReference>
<evidence type="ECO:0000313" key="4">
    <source>
        <dbReference type="Proteomes" id="UP000023772"/>
    </source>
</evidence>
<gene>
    <name evidence="2" type="ORF">FH5T_00045</name>
    <name evidence="3" type="ORF">SAMN05444285_14013</name>
</gene>
<dbReference type="Proteomes" id="UP000023772">
    <property type="component" value="Chromosome"/>
</dbReference>
<reference evidence="2 4" key="1">
    <citation type="submission" date="2014-03" db="EMBL/GenBank/DDBJ databases">
        <title>Complete genome sequence of a deeply braunched marine Bacteroidia bacterium Draconibacterium orientale type strain FH5T.</title>
        <authorList>
            <person name="Li X."/>
            <person name="Wang X."/>
            <person name="Xie Z."/>
            <person name="Du Z."/>
            <person name="Chen G."/>
        </authorList>
    </citation>
    <scope>NUCLEOTIDE SEQUENCE [LARGE SCALE GENOMIC DNA]</scope>
    <source>
        <strain evidence="2 4">FH5</strain>
    </source>
</reference>
<keyword evidence="3" id="KW-0378">Hydrolase</keyword>
<organism evidence="3 5">
    <name type="scientific">Draconibacterium orientale</name>
    <dbReference type="NCBI Taxonomy" id="1168034"/>
    <lineage>
        <taxon>Bacteria</taxon>
        <taxon>Pseudomonadati</taxon>
        <taxon>Bacteroidota</taxon>
        <taxon>Bacteroidia</taxon>
        <taxon>Marinilabiliales</taxon>
        <taxon>Prolixibacteraceae</taxon>
        <taxon>Draconibacterium</taxon>
    </lineage>
</organism>
<dbReference type="AlphaFoldDB" id="X5DTJ2"/>
<dbReference type="RefSeq" id="WP_038554008.1">
    <property type="nucleotide sequence ID" value="NZ_CAXXJF010000002.1"/>
</dbReference>
<dbReference type="CDD" id="cd01038">
    <property type="entry name" value="Endonuclease_DUF559"/>
    <property type="match status" value="1"/>
</dbReference>
<dbReference type="SUPFAM" id="SSF52980">
    <property type="entry name" value="Restriction endonuclease-like"/>
    <property type="match status" value="1"/>
</dbReference>
<accession>X5DTJ2</accession>
<dbReference type="OrthoDB" id="9798754at2"/>
<feature type="domain" description="DUF559" evidence="1">
    <location>
        <begin position="6"/>
        <end position="118"/>
    </location>
</feature>
<dbReference type="PANTHER" id="PTHR38590:SF1">
    <property type="entry name" value="BLL0828 PROTEIN"/>
    <property type="match status" value="1"/>
</dbReference>
<dbReference type="EMBL" id="FOHT01000040">
    <property type="protein sequence ID" value="SEU07216.1"/>
    <property type="molecule type" value="Genomic_DNA"/>
</dbReference>
<keyword evidence="3" id="KW-0255">Endonuclease</keyword>
<dbReference type="KEGG" id="dori:FH5T_00045"/>
<evidence type="ECO:0000313" key="5">
    <source>
        <dbReference type="Proteomes" id="UP000181981"/>
    </source>
</evidence>
<proteinExistence type="predicted"/>
<evidence type="ECO:0000313" key="2">
    <source>
        <dbReference type="EMBL" id="AHW58490.1"/>
    </source>
</evidence>
<dbReference type="InterPro" id="IPR011335">
    <property type="entry name" value="Restrct_endonuc-II-like"/>
</dbReference>
<dbReference type="EMBL" id="CP007451">
    <property type="protein sequence ID" value="AHW58490.1"/>
    <property type="molecule type" value="Genomic_DNA"/>
</dbReference>
<evidence type="ECO:0000259" key="1">
    <source>
        <dbReference type="Pfam" id="PF04480"/>
    </source>
</evidence>
<dbReference type="Gene3D" id="3.40.960.10">
    <property type="entry name" value="VSR Endonuclease"/>
    <property type="match status" value="1"/>
</dbReference>
<protein>
    <submittedName>
        <fullName evidence="3">Very-short-patch-repair endonuclease</fullName>
    </submittedName>
</protein>
<dbReference type="InterPro" id="IPR007569">
    <property type="entry name" value="DUF559"/>
</dbReference>
<dbReference type="HOGENOM" id="CLU_107928_1_2_10"/>
<keyword evidence="4" id="KW-1185">Reference proteome</keyword>
<dbReference type="Pfam" id="PF04480">
    <property type="entry name" value="DUF559"/>
    <property type="match status" value="1"/>
</dbReference>
<evidence type="ECO:0000313" key="3">
    <source>
        <dbReference type="EMBL" id="SEU07216.1"/>
    </source>
</evidence>
<keyword evidence="3" id="KW-0540">Nuclease</keyword>
<dbReference type="InterPro" id="IPR047216">
    <property type="entry name" value="Endonuclease_DUF559_bact"/>
</dbReference>
<dbReference type="eggNOG" id="COG2852">
    <property type="taxonomic scope" value="Bacteria"/>
</dbReference>